<name>A0A1X7S8K3_ZYMT9</name>
<accession>A0A1X7S8K3</accession>
<evidence type="ECO:0000313" key="1">
    <source>
        <dbReference type="EMBL" id="SMQ56023.1"/>
    </source>
</evidence>
<sequence>MEFNPAKWAKRISHENIATLTSDEIKVISRDEKEEIEKAKMLHRISGYSDNILGLYICLCTLAAEWKVRYKAKLAKLRWLRKNPARYFDNLVMLYAEHHMVAKGGQIDFQAIADNDF</sequence>
<protein>
    <submittedName>
        <fullName evidence="1">Uncharacterized protein</fullName>
    </submittedName>
</protein>
<dbReference type="EMBL" id="LT853704">
    <property type="protein sequence ID" value="SMQ56023.1"/>
    <property type="molecule type" value="Genomic_DNA"/>
</dbReference>
<gene>
    <name evidence="1" type="ORF">ZT3D7_G11178</name>
</gene>
<keyword evidence="2" id="KW-1185">Reference proteome</keyword>
<evidence type="ECO:0000313" key="2">
    <source>
        <dbReference type="Proteomes" id="UP000215127"/>
    </source>
</evidence>
<reference evidence="1 2" key="1">
    <citation type="submission" date="2016-06" db="EMBL/GenBank/DDBJ databases">
        <authorList>
            <person name="Kjaerup R.B."/>
            <person name="Dalgaard T.S."/>
            <person name="Juul-Madsen H.R."/>
        </authorList>
    </citation>
    <scope>NUCLEOTIDE SEQUENCE [LARGE SCALE GENOMIC DNA]</scope>
</reference>
<proteinExistence type="predicted"/>
<dbReference type="Proteomes" id="UP000215127">
    <property type="component" value="Chromosome 13"/>
</dbReference>
<organism evidence="1 2">
    <name type="scientific">Zymoseptoria tritici (strain ST99CH_3D7)</name>
    <dbReference type="NCBI Taxonomy" id="1276538"/>
    <lineage>
        <taxon>Eukaryota</taxon>
        <taxon>Fungi</taxon>
        <taxon>Dikarya</taxon>
        <taxon>Ascomycota</taxon>
        <taxon>Pezizomycotina</taxon>
        <taxon>Dothideomycetes</taxon>
        <taxon>Dothideomycetidae</taxon>
        <taxon>Mycosphaerellales</taxon>
        <taxon>Mycosphaerellaceae</taxon>
        <taxon>Zymoseptoria</taxon>
    </lineage>
</organism>
<dbReference type="AlphaFoldDB" id="A0A1X7S8K3"/>